<dbReference type="HOGENOM" id="CLU_038034_2_7_10"/>
<evidence type="ECO:0000313" key="4">
    <source>
        <dbReference type="Proteomes" id="UP000031760"/>
    </source>
</evidence>
<dbReference type="InterPro" id="IPR002491">
    <property type="entry name" value="ABC_transptr_periplasmic_BD"/>
</dbReference>
<dbReference type="STRING" id="1454201.NMS_1791"/>
<dbReference type="AlphaFoldDB" id="W8VRT3"/>
<reference evidence="3 4" key="1">
    <citation type="journal article" date="2014" name="Proc. Natl. Acad. Sci. U.S.A.">
        <title>Functional characterization of flavobacteria rhodopsins reveals a unique class of light-driven chloride pump in bacteria.</title>
        <authorList>
            <person name="Yoshizawa S."/>
            <person name="Kumagai Y."/>
            <person name="Kim H."/>
            <person name="Ogura Y."/>
            <person name="Hayashi T."/>
            <person name="Iwasaki W."/>
            <person name="DeLong E.F."/>
            <person name="Kogure K."/>
        </authorList>
    </citation>
    <scope>NUCLEOTIDE SEQUENCE [LARGE SCALE GENOMIC DNA]</scope>
    <source>
        <strain evidence="3 4">S1-08</strain>
    </source>
</reference>
<dbReference type="Proteomes" id="UP000031760">
    <property type="component" value="Chromosome"/>
</dbReference>
<dbReference type="PANTHER" id="PTHR30535">
    <property type="entry name" value="VITAMIN B12-BINDING PROTEIN"/>
    <property type="match status" value="1"/>
</dbReference>
<organism evidence="3 4">
    <name type="scientific">Nonlabens marinus S1-08</name>
    <dbReference type="NCBI Taxonomy" id="1454201"/>
    <lineage>
        <taxon>Bacteria</taxon>
        <taxon>Pseudomonadati</taxon>
        <taxon>Bacteroidota</taxon>
        <taxon>Flavobacteriia</taxon>
        <taxon>Flavobacteriales</taxon>
        <taxon>Flavobacteriaceae</taxon>
        <taxon>Nonlabens</taxon>
    </lineage>
</organism>
<gene>
    <name evidence="3" type="ORF">NMS_1791</name>
</gene>
<dbReference type="SUPFAM" id="SSF53807">
    <property type="entry name" value="Helical backbone' metal receptor"/>
    <property type="match status" value="1"/>
</dbReference>
<keyword evidence="1" id="KW-0732">Signal</keyword>
<dbReference type="EMBL" id="AP014548">
    <property type="protein sequence ID" value="BAO55800.1"/>
    <property type="molecule type" value="Genomic_DNA"/>
</dbReference>
<keyword evidence="4" id="KW-1185">Reference proteome</keyword>
<proteinExistence type="predicted"/>
<dbReference type="NCBIfam" id="NF038402">
    <property type="entry name" value="TroA_like"/>
    <property type="match status" value="1"/>
</dbReference>
<dbReference type="Gene3D" id="3.40.50.1980">
    <property type="entry name" value="Nitrogenase molybdenum iron protein domain"/>
    <property type="match status" value="2"/>
</dbReference>
<evidence type="ECO:0000313" key="3">
    <source>
        <dbReference type="EMBL" id="BAO55800.1"/>
    </source>
</evidence>
<dbReference type="KEGG" id="nmf:NMS_1791"/>
<dbReference type="PANTHER" id="PTHR30535:SF35">
    <property type="entry name" value="PERIPLASMIC BINDING PROTEIN"/>
    <property type="match status" value="1"/>
</dbReference>
<sequence length="275" mass="30898">MFASLTDQCGRQIQLDKPPQRIICLVPSITELLYDLGLENRIVGITRYCVHPPQALKEKRVVGGTKKIINKRLLDLEPDLIICNKEENTSAMVGFCSTVATTYVSDISTLEESLEMIQQLGELTDTIAAASTISSKINALFRNIKPITKPIPAIYLIWKNPYMSIGTDTFIHDMMEKAGFENAVAPQTRYPQLELEDLVRLEPQVVLLSSEPYNFKSSDAVEICSAFAKAEKKPPQCLIVNGELFSWYGSRMLKSPEYFKELRAQIEAESVTNSR</sequence>
<name>W8VRT3_9FLAO</name>
<feature type="domain" description="Fe/B12 periplasmic-binding" evidence="2">
    <location>
        <begin position="21"/>
        <end position="275"/>
    </location>
</feature>
<dbReference type="InterPro" id="IPR054828">
    <property type="entry name" value="Vit_B12_bind_prot"/>
</dbReference>
<evidence type="ECO:0000256" key="1">
    <source>
        <dbReference type="ARBA" id="ARBA00022729"/>
    </source>
</evidence>
<dbReference type="InterPro" id="IPR050902">
    <property type="entry name" value="ABC_Transporter_SBP"/>
</dbReference>
<evidence type="ECO:0000259" key="2">
    <source>
        <dbReference type="PROSITE" id="PS50983"/>
    </source>
</evidence>
<dbReference type="OrthoDB" id="9816357at2"/>
<accession>W8VRT3</accession>
<dbReference type="Pfam" id="PF01497">
    <property type="entry name" value="Peripla_BP_2"/>
    <property type="match status" value="1"/>
</dbReference>
<dbReference type="PROSITE" id="PS50983">
    <property type="entry name" value="FE_B12_PBP"/>
    <property type="match status" value="1"/>
</dbReference>
<protein>
    <submittedName>
        <fullName evidence="3">ABC-type Fe3+-hydroxamate transport system, periplasmic component</fullName>
    </submittedName>
</protein>